<dbReference type="GO" id="GO:0051607">
    <property type="term" value="P:defense response to virus"/>
    <property type="evidence" value="ECO:0007669"/>
    <property type="project" value="UniProtKB-KW"/>
</dbReference>
<organism evidence="3 4">
    <name type="scientific">Candidatus Marsarchaeota G1 archaeon BE_D</name>
    <dbReference type="NCBI Taxonomy" id="1978156"/>
    <lineage>
        <taxon>Archaea</taxon>
        <taxon>Candidatus Marsarchaeota</taxon>
        <taxon>Candidatus Marsarchaeota group 1</taxon>
    </lineage>
</organism>
<comment type="caution">
    <text evidence="3">The sequence shown here is derived from an EMBL/GenBank/DDBJ whole genome shotgun (WGS) entry which is preliminary data.</text>
</comment>
<sequence length="287" mass="31862">MQWISHLKNLRTIKIEGEIENVSPLRIGSGKAQVLESIADLTVFKIYDPQKRVHTPVIPGSSLKGVLRSQVVANLRTYGIQNICDGLPRATCLEGNEFTRYEGDSGEKYHNILSGYIKVCLACLIFGSPGFSSHLIVNDGYSLNESKLATRTMVAIDRKSGSAKQKSLYTVEYIEPGAKFAFDLIAFNLPNYTIGLISDVLLKIHKGIVSLGSLKTKGFGQMKFNKVEIYVNGKPETQIASLDPFDTLVTIEDSSVEKKLLSFVNAWEKAKEKISEVANRGWNWMLP</sequence>
<dbReference type="Pfam" id="PF03787">
    <property type="entry name" value="RAMPs"/>
    <property type="match status" value="1"/>
</dbReference>
<proteinExistence type="predicted"/>
<evidence type="ECO:0000313" key="3">
    <source>
        <dbReference type="EMBL" id="PSN82210.1"/>
    </source>
</evidence>
<evidence type="ECO:0000256" key="1">
    <source>
        <dbReference type="ARBA" id="ARBA00023118"/>
    </source>
</evidence>
<dbReference type="Proteomes" id="UP000240569">
    <property type="component" value="Unassembled WGS sequence"/>
</dbReference>
<dbReference type="InterPro" id="IPR013411">
    <property type="entry name" value="CRISPR-assoc_RAMP_Csx7"/>
</dbReference>
<evidence type="ECO:0000313" key="4">
    <source>
        <dbReference type="Proteomes" id="UP000240569"/>
    </source>
</evidence>
<evidence type="ECO:0000259" key="2">
    <source>
        <dbReference type="Pfam" id="PF03787"/>
    </source>
</evidence>
<protein>
    <submittedName>
        <fullName evidence="3">CRISPR-associated RAMP protein</fullName>
    </submittedName>
</protein>
<dbReference type="PANTHER" id="PTHR35579:SF6">
    <property type="entry name" value="DUF324 DOMAIN-CONTAINING PROTEIN"/>
    <property type="match status" value="1"/>
</dbReference>
<name>A0A2R6A749_9ARCH</name>
<gene>
    <name evidence="3" type="ORF">B9Q02_11990</name>
</gene>
<dbReference type="InterPro" id="IPR005537">
    <property type="entry name" value="RAMP_III_fam"/>
</dbReference>
<dbReference type="NCBIfam" id="TIGR02581">
    <property type="entry name" value="cas_cyan_RAMP"/>
    <property type="match status" value="1"/>
</dbReference>
<accession>A0A2R6A749</accession>
<feature type="domain" description="CRISPR type III-associated protein" evidence="2">
    <location>
        <begin position="19"/>
        <end position="223"/>
    </location>
</feature>
<keyword evidence="1" id="KW-0051">Antiviral defense</keyword>
<dbReference type="AlphaFoldDB" id="A0A2R6A749"/>
<reference evidence="3 4" key="1">
    <citation type="submission" date="2017-04" db="EMBL/GenBank/DDBJ databases">
        <title>Novel microbial lineages endemic to geothermal iron-oxide mats fill important gaps in the evolutionary history of Archaea.</title>
        <authorList>
            <person name="Jay Z.J."/>
            <person name="Beam J.P."/>
            <person name="Dlakic M."/>
            <person name="Rusch D.B."/>
            <person name="Kozubal M.A."/>
            <person name="Inskeep W.P."/>
        </authorList>
    </citation>
    <scope>NUCLEOTIDE SEQUENCE [LARGE SCALE GENOMIC DNA]</scope>
    <source>
        <strain evidence="3">BE_D</strain>
    </source>
</reference>
<dbReference type="EMBL" id="NEXD01000171">
    <property type="protein sequence ID" value="PSN82210.1"/>
    <property type="molecule type" value="Genomic_DNA"/>
</dbReference>
<dbReference type="PANTHER" id="PTHR35579">
    <property type="entry name" value="CRISPR SYSTEM CMS ENDORIBONUCLEASE CSM3"/>
    <property type="match status" value="1"/>
</dbReference>
<dbReference type="InterPro" id="IPR052216">
    <property type="entry name" value="CRISPR_Csm3_endoribonuclease"/>
</dbReference>